<accession>A0A382EYR8</accession>
<dbReference type="InterPro" id="IPR051788">
    <property type="entry name" value="MFS_Transporter"/>
</dbReference>
<feature type="transmembrane region" description="Helical" evidence="5">
    <location>
        <begin position="96"/>
        <end position="119"/>
    </location>
</feature>
<dbReference type="EMBL" id="UINC01046698">
    <property type="protein sequence ID" value="SVB55041.1"/>
    <property type="molecule type" value="Genomic_DNA"/>
</dbReference>
<dbReference type="Gene3D" id="1.20.1250.20">
    <property type="entry name" value="MFS general substrate transporter like domains"/>
    <property type="match status" value="1"/>
</dbReference>
<dbReference type="AlphaFoldDB" id="A0A382EYR8"/>
<dbReference type="PANTHER" id="PTHR23514:SF13">
    <property type="entry name" value="INNER MEMBRANE PROTEIN YBJJ"/>
    <property type="match status" value="1"/>
</dbReference>
<dbReference type="InterPro" id="IPR020846">
    <property type="entry name" value="MFS_dom"/>
</dbReference>
<keyword evidence="3 5" id="KW-1133">Transmembrane helix</keyword>
<name>A0A382EYR8_9ZZZZ</name>
<evidence type="ECO:0000259" key="6">
    <source>
        <dbReference type="PROSITE" id="PS50850"/>
    </source>
</evidence>
<feature type="non-terminal residue" evidence="7">
    <location>
        <position position="170"/>
    </location>
</feature>
<keyword evidence="2 5" id="KW-0812">Transmembrane</keyword>
<keyword evidence="4 5" id="KW-0472">Membrane</keyword>
<feature type="domain" description="Major facilitator superfamily (MFS) profile" evidence="6">
    <location>
        <begin position="7"/>
        <end position="170"/>
    </location>
</feature>
<protein>
    <recommendedName>
        <fullName evidence="6">Major facilitator superfamily (MFS) profile domain-containing protein</fullName>
    </recommendedName>
</protein>
<feature type="transmembrane region" description="Helical" evidence="5">
    <location>
        <begin position="73"/>
        <end position="90"/>
    </location>
</feature>
<evidence type="ECO:0000256" key="1">
    <source>
        <dbReference type="ARBA" id="ARBA00004141"/>
    </source>
</evidence>
<dbReference type="PROSITE" id="PS50850">
    <property type="entry name" value="MFS"/>
    <property type="match status" value="1"/>
</dbReference>
<feature type="transmembrane region" description="Helical" evidence="5">
    <location>
        <begin position="40"/>
        <end position="61"/>
    </location>
</feature>
<dbReference type="InterPro" id="IPR036259">
    <property type="entry name" value="MFS_trans_sf"/>
</dbReference>
<reference evidence="7" key="1">
    <citation type="submission" date="2018-05" db="EMBL/GenBank/DDBJ databases">
        <authorList>
            <person name="Lanie J.A."/>
            <person name="Ng W.-L."/>
            <person name="Kazmierczak K.M."/>
            <person name="Andrzejewski T.M."/>
            <person name="Davidsen T.M."/>
            <person name="Wayne K.J."/>
            <person name="Tettelin H."/>
            <person name="Glass J.I."/>
            <person name="Rusch D."/>
            <person name="Podicherti R."/>
            <person name="Tsui H.-C.T."/>
            <person name="Winkler M.E."/>
        </authorList>
    </citation>
    <scope>NUCLEOTIDE SEQUENCE</scope>
</reference>
<dbReference type="GO" id="GO:0016020">
    <property type="term" value="C:membrane"/>
    <property type="evidence" value="ECO:0007669"/>
    <property type="project" value="UniProtKB-SubCell"/>
</dbReference>
<evidence type="ECO:0000256" key="3">
    <source>
        <dbReference type="ARBA" id="ARBA00022989"/>
    </source>
</evidence>
<evidence type="ECO:0000313" key="7">
    <source>
        <dbReference type="EMBL" id="SVB55041.1"/>
    </source>
</evidence>
<dbReference type="PANTHER" id="PTHR23514">
    <property type="entry name" value="BYPASS OF STOP CODON PROTEIN 6"/>
    <property type="match status" value="1"/>
</dbReference>
<feature type="transmembrane region" description="Helical" evidence="5">
    <location>
        <begin position="131"/>
        <end position="153"/>
    </location>
</feature>
<organism evidence="7">
    <name type="scientific">marine metagenome</name>
    <dbReference type="NCBI Taxonomy" id="408172"/>
    <lineage>
        <taxon>unclassified sequences</taxon>
        <taxon>metagenomes</taxon>
        <taxon>ecological metagenomes</taxon>
    </lineage>
</organism>
<evidence type="ECO:0000256" key="2">
    <source>
        <dbReference type="ARBA" id="ARBA00022692"/>
    </source>
</evidence>
<dbReference type="GO" id="GO:0022857">
    <property type="term" value="F:transmembrane transporter activity"/>
    <property type="evidence" value="ECO:0007669"/>
    <property type="project" value="InterPro"/>
</dbReference>
<gene>
    <name evidence="7" type="ORF">METZ01_LOCUS207895</name>
</gene>
<evidence type="ECO:0000256" key="4">
    <source>
        <dbReference type="ARBA" id="ARBA00023136"/>
    </source>
</evidence>
<feature type="transmembrane region" description="Helical" evidence="5">
    <location>
        <begin position="9"/>
        <end position="28"/>
    </location>
</feature>
<comment type="subcellular location">
    <subcellularLocation>
        <location evidence="1">Membrane</location>
        <topology evidence="1">Multi-pass membrane protein</topology>
    </subcellularLocation>
</comment>
<dbReference type="SUPFAM" id="SSF103473">
    <property type="entry name" value="MFS general substrate transporter"/>
    <property type="match status" value="1"/>
</dbReference>
<dbReference type="Pfam" id="PF07690">
    <property type="entry name" value="MFS_1"/>
    <property type="match status" value="1"/>
</dbReference>
<proteinExistence type="predicted"/>
<sequence length="170" mass="19454">MFLRVNDIIACRALFFIMAFYVGLWTIRIPTIKDQIQTDYLGIGYIFATFAIGSIIAMFFASKMIRNTSCRIILIYSGLFQGLLWLPTAFIKNLEIFMIIAFIFGLCFGAFEIALNLYASNLEKREKKSMMSGFHAFWSLGVLFGSVATSLFLEWKISFLNNILVYVIIL</sequence>
<dbReference type="InterPro" id="IPR011701">
    <property type="entry name" value="MFS"/>
</dbReference>
<evidence type="ECO:0000256" key="5">
    <source>
        <dbReference type="SAM" id="Phobius"/>
    </source>
</evidence>